<sequence>MDTRGSLFTCHQLELRVDGEPVTSITNGKWSELLNELFGISPLVEEIRDFRLKLTWIEEYFGNVVEHAITYNNVANTIRDRLYWPIYIKELCLANNIDHKEICGTYLLIQRNIRQATKDTGELIMAFMTSLQKTKKILIVVSYMRYLLINGRSDTNLFIAISLQTIYT</sequence>
<dbReference type="AlphaFoldDB" id="A0A371HVP1"/>
<gene>
    <name evidence="1" type="ORF">CR513_09202</name>
</gene>
<comment type="caution">
    <text evidence="1">The sequence shown here is derived from an EMBL/GenBank/DDBJ whole genome shotgun (WGS) entry which is preliminary data.</text>
</comment>
<proteinExistence type="predicted"/>
<feature type="non-terminal residue" evidence="1">
    <location>
        <position position="1"/>
    </location>
</feature>
<evidence type="ECO:0000313" key="2">
    <source>
        <dbReference type="Proteomes" id="UP000257109"/>
    </source>
</evidence>
<accession>A0A371HVP1</accession>
<organism evidence="1 2">
    <name type="scientific">Mucuna pruriens</name>
    <name type="common">Velvet bean</name>
    <name type="synonym">Dolichos pruriens</name>
    <dbReference type="NCBI Taxonomy" id="157652"/>
    <lineage>
        <taxon>Eukaryota</taxon>
        <taxon>Viridiplantae</taxon>
        <taxon>Streptophyta</taxon>
        <taxon>Embryophyta</taxon>
        <taxon>Tracheophyta</taxon>
        <taxon>Spermatophyta</taxon>
        <taxon>Magnoliopsida</taxon>
        <taxon>eudicotyledons</taxon>
        <taxon>Gunneridae</taxon>
        <taxon>Pentapetalae</taxon>
        <taxon>rosids</taxon>
        <taxon>fabids</taxon>
        <taxon>Fabales</taxon>
        <taxon>Fabaceae</taxon>
        <taxon>Papilionoideae</taxon>
        <taxon>50 kb inversion clade</taxon>
        <taxon>NPAAA clade</taxon>
        <taxon>indigoferoid/millettioid clade</taxon>
        <taxon>Phaseoleae</taxon>
        <taxon>Mucuna</taxon>
    </lineage>
</organism>
<protein>
    <submittedName>
        <fullName evidence="1">Uncharacterized protein</fullName>
    </submittedName>
</protein>
<reference evidence="1" key="1">
    <citation type="submission" date="2018-05" db="EMBL/GenBank/DDBJ databases">
        <title>Draft genome of Mucuna pruriens seed.</title>
        <authorList>
            <person name="Nnadi N.E."/>
            <person name="Vos R."/>
            <person name="Hasami M.H."/>
            <person name="Devisetty U.K."/>
            <person name="Aguiy J.C."/>
        </authorList>
    </citation>
    <scope>NUCLEOTIDE SEQUENCE [LARGE SCALE GENOMIC DNA]</scope>
    <source>
        <strain evidence="1">JCA_2017</strain>
    </source>
</reference>
<evidence type="ECO:0000313" key="1">
    <source>
        <dbReference type="EMBL" id="RDY06764.1"/>
    </source>
</evidence>
<name>A0A371HVP1_MUCPR</name>
<dbReference type="Proteomes" id="UP000257109">
    <property type="component" value="Unassembled WGS sequence"/>
</dbReference>
<dbReference type="EMBL" id="QJKJ01001617">
    <property type="protein sequence ID" value="RDY06764.1"/>
    <property type="molecule type" value="Genomic_DNA"/>
</dbReference>
<keyword evidence="2" id="KW-1185">Reference proteome</keyword>